<evidence type="ECO:0000256" key="2">
    <source>
        <dbReference type="SAM" id="SignalP"/>
    </source>
</evidence>
<sequence length="104" mass="10328">MTAVKSLTLAALATLSILVAAGPASAVTGRTAGAGATNGVATADTMTSSKEEKIKNMNDYSPAAGAEAPSSEQGIQAIEPKKPSEPKKAFRTTTGRTAGAGVSY</sequence>
<feature type="compositionally biased region" description="Basic and acidic residues" evidence="1">
    <location>
        <begin position="79"/>
        <end position="88"/>
    </location>
</feature>
<feature type="signal peptide" evidence="2">
    <location>
        <begin position="1"/>
        <end position="26"/>
    </location>
</feature>
<evidence type="ECO:0000313" key="4">
    <source>
        <dbReference type="Proteomes" id="UP000249739"/>
    </source>
</evidence>
<protein>
    <submittedName>
        <fullName evidence="3">Uncharacterized protein</fullName>
    </submittedName>
</protein>
<name>A0A2W5FQ08_9BACT</name>
<dbReference type="EMBL" id="QFOT01000046">
    <property type="protein sequence ID" value="PZP55887.1"/>
    <property type="molecule type" value="Genomic_DNA"/>
</dbReference>
<dbReference type="AlphaFoldDB" id="A0A2W5FQ08"/>
<feature type="chain" id="PRO_5015894247" evidence="2">
    <location>
        <begin position="27"/>
        <end position="104"/>
    </location>
</feature>
<feature type="compositionally biased region" description="Low complexity" evidence="1">
    <location>
        <begin position="61"/>
        <end position="72"/>
    </location>
</feature>
<comment type="caution">
    <text evidence="3">The sequence shown here is derived from an EMBL/GenBank/DDBJ whole genome shotgun (WGS) entry which is preliminary data.</text>
</comment>
<evidence type="ECO:0000256" key="1">
    <source>
        <dbReference type="SAM" id="MobiDB-lite"/>
    </source>
</evidence>
<feature type="compositionally biased region" description="Low complexity" evidence="1">
    <location>
        <begin position="91"/>
        <end position="104"/>
    </location>
</feature>
<evidence type="ECO:0000313" key="3">
    <source>
        <dbReference type="EMBL" id="PZP55887.1"/>
    </source>
</evidence>
<keyword evidence="2" id="KW-0732">Signal</keyword>
<organism evidence="3 4">
    <name type="scientific">Micavibrio aeruginosavorus</name>
    <dbReference type="NCBI Taxonomy" id="349221"/>
    <lineage>
        <taxon>Bacteria</taxon>
        <taxon>Pseudomonadati</taxon>
        <taxon>Bdellovibrionota</taxon>
        <taxon>Bdellovibrionia</taxon>
        <taxon>Bdellovibrionales</taxon>
        <taxon>Pseudobdellovibrionaceae</taxon>
        <taxon>Micavibrio</taxon>
    </lineage>
</organism>
<dbReference type="Proteomes" id="UP000249739">
    <property type="component" value="Unassembled WGS sequence"/>
</dbReference>
<gene>
    <name evidence="3" type="ORF">DI586_05400</name>
</gene>
<reference evidence="3 4" key="1">
    <citation type="submission" date="2017-08" db="EMBL/GenBank/DDBJ databases">
        <title>Infants hospitalized years apart are colonized by the same room-sourced microbial strains.</title>
        <authorList>
            <person name="Brooks B."/>
            <person name="Olm M.R."/>
            <person name="Firek B.A."/>
            <person name="Baker R."/>
            <person name="Thomas B.C."/>
            <person name="Morowitz M.J."/>
            <person name="Banfield J.F."/>
        </authorList>
    </citation>
    <scope>NUCLEOTIDE SEQUENCE [LARGE SCALE GENOMIC DNA]</scope>
    <source>
        <strain evidence="3">S2_006_000_R2_64</strain>
    </source>
</reference>
<feature type="region of interest" description="Disordered" evidence="1">
    <location>
        <begin position="56"/>
        <end position="104"/>
    </location>
</feature>
<accession>A0A2W5FQ08</accession>
<proteinExistence type="predicted"/>